<dbReference type="GO" id="GO:0050920">
    <property type="term" value="P:regulation of chemotaxis"/>
    <property type="evidence" value="ECO:0007669"/>
    <property type="project" value="InterPro"/>
</dbReference>
<dbReference type="GO" id="GO:0009288">
    <property type="term" value="C:bacterial-type flagellum"/>
    <property type="evidence" value="ECO:0007669"/>
    <property type="project" value="InterPro"/>
</dbReference>
<dbReference type="GO" id="GO:0003824">
    <property type="term" value="F:catalytic activity"/>
    <property type="evidence" value="ECO:0007669"/>
    <property type="project" value="InterPro"/>
</dbReference>
<protein>
    <submittedName>
        <fullName evidence="1">Chemotaxis protein</fullName>
    </submittedName>
</protein>
<organism evidence="1 2">
    <name type="scientific">Lawsonia intracellularis (strain PHE/MN1-00)</name>
    <dbReference type="NCBI Taxonomy" id="363253"/>
    <lineage>
        <taxon>Bacteria</taxon>
        <taxon>Pseudomonadati</taxon>
        <taxon>Thermodesulfobacteriota</taxon>
        <taxon>Desulfovibrionia</taxon>
        <taxon>Desulfovibrionales</taxon>
        <taxon>Desulfovibrionaceae</taxon>
        <taxon>Lawsonia</taxon>
    </lineage>
</organism>
<accession>Q1MPG9</accession>
<sequence length="260" mass="29109">MPDPKSILQDDTIQKVVTDVTDKILKELYEILASELAPKISSTLIQPFLESKFYQRISNDMQDGLKRIYKEISTISDSPVNTVSVDKVKTESLFHEASEQLSEVLKQTEKAAIAIMEVVEQDIVLQEEATTLLTKLNSSHINIDPDFIRLKEIIHLFGEHLSSVMLSLSFQDLTGQRIKRAVSALKEIEKTVVELYLSAGLLMQARDKNPNKSIDEIEADTRQQVLALKDIQIIGSELKGPTSGVAQKDIDELMAKLGMD</sequence>
<evidence type="ECO:0000313" key="2">
    <source>
        <dbReference type="Proteomes" id="UP000002430"/>
    </source>
</evidence>
<dbReference type="Gene3D" id="1.10.287.500">
    <property type="entry name" value="Helix hairpin bin"/>
    <property type="match status" value="1"/>
</dbReference>
<dbReference type="STRING" id="363253.LI1054"/>
<dbReference type="RefSeq" id="WP_011527137.1">
    <property type="nucleotide sequence ID" value="NC_008011.1"/>
</dbReference>
<evidence type="ECO:0000313" key="1">
    <source>
        <dbReference type="EMBL" id="CAJ55108.1"/>
    </source>
</evidence>
<dbReference type="KEGG" id="lip:LI1054"/>
<dbReference type="SUPFAM" id="SSF75708">
    <property type="entry name" value="Chemotaxis phosphatase CheZ"/>
    <property type="match status" value="1"/>
</dbReference>
<reference evidence="1 2" key="1">
    <citation type="submission" date="2005-11" db="EMBL/GenBank/DDBJ databases">
        <title>The complete genome sequence of Lawsonia intracellularis: the causative agent of proliferative enteropathy.</title>
        <authorList>
            <person name="Kaur K."/>
            <person name="Zhang Q."/>
            <person name="Beckler D."/>
            <person name="Munir S."/>
            <person name="Li L."/>
            <person name="Kinsley K."/>
            <person name="Herron L."/>
            <person name="Peterson A."/>
            <person name="May B."/>
            <person name="Singh S."/>
            <person name="Gebhart C."/>
            <person name="Kapur V."/>
        </authorList>
    </citation>
    <scope>NUCLEOTIDE SEQUENCE [LARGE SCALE GENOMIC DNA]</scope>
    <source>
        <strain evidence="1 2">PHE/MN1-00</strain>
    </source>
</reference>
<dbReference type="eggNOG" id="COG3143">
    <property type="taxonomic scope" value="Bacteria"/>
</dbReference>
<dbReference type="OrthoDB" id="5455460at2"/>
<dbReference type="HOGENOM" id="CLU_1145735_0_0_7"/>
<dbReference type="InterPro" id="IPR007439">
    <property type="entry name" value="Chemotax_Pase_CheZ"/>
</dbReference>
<dbReference type="Proteomes" id="UP000002430">
    <property type="component" value="Chromosome"/>
</dbReference>
<proteinExistence type="predicted"/>
<keyword evidence="2" id="KW-1185">Reference proteome</keyword>
<name>Q1MPG9_LAWIP</name>
<gene>
    <name evidence="1" type="primary">cheZ</name>
    <name evidence="1" type="ordered locus">LI1054</name>
</gene>
<dbReference type="EMBL" id="AM180252">
    <property type="protein sequence ID" value="CAJ55108.1"/>
    <property type="molecule type" value="Genomic_DNA"/>
</dbReference>
<dbReference type="Pfam" id="PF04344">
    <property type="entry name" value="CheZ"/>
    <property type="match status" value="1"/>
</dbReference>
<dbReference type="AlphaFoldDB" id="Q1MPG9"/>